<sequence length="114" mass="12311">MTSVLGRLDTQGRADLTRQVSVLSGEVVRAWMVEAVLRCIEGDAAALVGIDPGLVSRIHLNGLRVLTDGYLTDRESWPNGLIPAALLVLPAFGHRISGDCWHSGPVNTRNRQAL</sequence>
<protein>
    <submittedName>
        <fullName evidence="1">Uncharacterized protein</fullName>
    </submittedName>
</protein>
<reference evidence="1 2" key="1">
    <citation type="submission" date="2021-05" db="EMBL/GenBank/DDBJ databases">
        <title>Kineosporia and Streptomyces sp. nov. two new marine actinobacteria isolated from Coral.</title>
        <authorList>
            <person name="Buangrab K."/>
            <person name="Sutthacheep M."/>
            <person name="Yeemin T."/>
            <person name="Harunari E."/>
            <person name="Igarashi Y."/>
            <person name="Kanchanasin P."/>
            <person name="Tanasupawat S."/>
            <person name="Phongsopitanun W."/>
        </authorList>
    </citation>
    <scope>NUCLEOTIDE SEQUENCE [LARGE SCALE GENOMIC DNA]</scope>
    <source>
        <strain evidence="1 2">J2-2</strain>
    </source>
</reference>
<gene>
    <name evidence="1" type="ORF">KIH74_15275</name>
</gene>
<comment type="caution">
    <text evidence="1">The sequence shown here is derived from an EMBL/GenBank/DDBJ whole genome shotgun (WGS) entry which is preliminary data.</text>
</comment>
<evidence type="ECO:0000313" key="1">
    <source>
        <dbReference type="EMBL" id="MBT0770302.1"/>
    </source>
</evidence>
<keyword evidence="2" id="KW-1185">Reference proteome</keyword>
<evidence type="ECO:0000313" key="2">
    <source>
        <dbReference type="Proteomes" id="UP001197247"/>
    </source>
</evidence>
<organism evidence="1 2">
    <name type="scientific">Kineosporia corallincola</name>
    <dbReference type="NCBI Taxonomy" id="2835133"/>
    <lineage>
        <taxon>Bacteria</taxon>
        <taxon>Bacillati</taxon>
        <taxon>Actinomycetota</taxon>
        <taxon>Actinomycetes</taxon>
        <taxon>Kineosporiales</taxon>
        <taxon>Kineosporiaceae</taxon>
        <taxon>Kineosporia</taxon>
    </lineage>
</organism>
<dbReference type="Proteomes" id="UP001197247">
    <property type="component" value="Unassembled WGS sequence"/>
</dbReference>
<name>A0ABS5TGT2_9ACTN</name>
<proteinExistence type="predicted"/>
<dbReference type="EMBL" id="JAHBAY010000005">
    <property type="protein sequence ID" value="MBT0770302.1"/>
    <property type="molecule type" value="Genomic_DNA"/>
</dbReference>
<accession>A0ABS5TGT2</accession>
<dbReference type="RefSeq" id="WP_214156589.1">
    <property type="nucleotide sequence ID" value="NZ_JAHBAY010000005.1"/>
</dbReference>